<evidence type="ECO:0000313" key="1">
    <source>
        <dbReference type="EMBL" id="TEA34842.1"/>
    </source>
</evidence>
<name>A0A484GGR6_SOUCH</name>
<dbReference type="AlphaFoldDB" id="A0A484GGR6"/>
<reference evidence="1 2" key="1">
    <citation type="journal article" date="2018" name="Genomics">
        <title>Molecular footprints of inshore aquatic adaptation in Indo-Pacific humpback dolphin (Sousa chinensis).</title>
        <authorList>
            <person name="Ming Y."/>
            <person name="Jian J."/>
            <person name="Yu F."/>
            <person name="Yu X."/>
            <person name="Wang J."/>
            <person name="Liu W."/>
        </authorList>
    </citation>
    <scope>NUCLEOTIDE SEQUENCE [LARGE SCALE GENOMIC DNA]</scope>
    <source>
        <strain evidence="1">MY-2018</strain>
        <tissue evidence="1">Skin</tissue>
    </source>
</reference>
<keyword evidence="2" id="KW-1185">Reference proteome</keyword>
<feature type="non-terminal residue" evidence="1">
    <location>
        <position position="1"/>
    </location>
</feature>
<sequence length="44" mass="4863">QAIQYGTEDNTTAVVVPFGAWGKYKTSEINFSFSRSFASSGRWA</sequence>
<dbReference type="EMBL" id="QWLN02008471">
    <property type="protein sequence ID" value="TEA34842.1"/>
    <property type="molecule type" value="Genomic_DNA"/>
</dbReference>
<dbReference type="Proteomes" id="UP000295264">
    <property type="component" value="Unassembled WGS sequence"/>
</dbReference>
<evidence type="ECO:0000313" key="2">
    <source>
        <dbReference type="Proteomes" id="UP000295264"/>
    </source>
</evidence>
<protein>
    <submittedName>
        <fullName evidence="1">Uncharacterized protein</fullName>
    </submittedName>
</protein>
<proteinExistence type="predicted"/>
<gene>
    <name evidence="1" type="ORF">DBR06_SOUSAS4310021</name>
</gene>
<organism evidence="1 2">
    <name type="scientific">Sousa chinensis</name>
    <name type="common">Indo-pacific humpbacked dolphin</name>
    <name type="synonym">Steno chinensis</name>
    <dbReference type="NCBI Taxonomy" id="103600"/>
    <lineage>
        <taxon>Eukaryota</taxon>
        <taxon>Metazoa</taxon>
        <taxon>Chordata</taxon>
        <taxon>Craniata</taxon>
        <taxon>Vertebrata</taxon>
        <taxon>Euteleostomi</taxon>
        <taxon>Mammalia</taxon>
        <taxon>Eutheria</taxon>
        <taxon>Laurasiatheria</taxon>
        <taxon>Artiodactyla</taxon>
        <taxon>Whippomorpha</taxon>
        <taxon>Cetacea</taxon>
        <taxon>Odontoceti</taxon>
        <taxon>Delphinidae</taxon>
        <taxon>Sousa</taxon>
    </lineage>
</organism>
<accession>A0A484GGR6</accession>
<comment type="caution">
    <text evidence="1">The sequence shown here is derived from an EMBL/GenBank/DDBJ whole genome shotgun (WGS) entry which is preliminary data.</text>
</comment>